<accession>A0AA39KAC7</accession>
<proteinExistence type="predicted"/>
<name>A0AA39KAC7_ARMTA</name>
<dbReference type="AlphaFoldDB" id="A0AA39KAC7"/>
<keyword evidence="1" id="KW-0812">Transmembrane</keyword>
<evidence type="ECO:0000256" key="1">
    <source>
        <dbReference type="SAM" id="Phobius"/>
    </source>
</evidence>
<comment type="caution">
    <text evidence="2">The sequence shown here is derived from an EMBL/GenBank/DDBJ whole genome shotgun (WGS) entry which is preliminary data.</text>
</comment>
<dbReference type="EMBL" id="JAUEPS010000022">
    <property type="protein sequence ID" value="KAK0457332.1"/>
    <property type="molecule type" value="Genomic_DNA"/>
</dbReference>
<feature type="transmembrane region" description="Helical" evidence="1">
    <location>
        <begin position="114"/>
        <end position="136"/>
    </location>
</feature>
<organism evidence="2 3">
    <name type="scientific">Armillaria tabescens</name>
    <name type="common">Ringless honey mushroom</name>
    <name type="synonym">Agaricus tabescens</name>
    <dbReference type="NCBI Taxonomy" id="1929756"/>
    <lineage>
        <taxon>Eukaryota</taxon>
        <taxon>Fungi</taxon>
        <taxon>Dikarya</taxon>
        <taxon>Basidiomycota</taxon>
        <taxon>Agaricomycotina</taxon>
        <taxon>Agaricomycetes</taxon>
        <taxon>Agaricomycetidae</taxon>
        <taxon>Agaricales</taxon>
        <taxon>Marasmiineae</taxon>
        <taxon>Physalacriaceae</taxon>
        <taxon>Desarmillaria</taxon>
    </lineage>
</organism>
<keyword evidence="1" id="KW-1133">Transmembrane helix</keyword>
<dbReference type="RefSeq" id="XP_060329647.1">
    <property type="nucleotide sequence ID" value="XM_060469705.1"/>
</dbReference>
<dbReference type="GeneID" id="85353253"/>
<protein>
    <submittedName>
        <fullName evidence="2">Uncharacterized protein</fullName>
    </submittedName>
</protein>
<keyword evidence="1" id="KW-0472">Membrane</keyword>
<dbReference type="Proteomes" id="UP001175211">
    <property type="component" value="Unassembled WGS sequence"/>
</dbReference>
<feature type="transmembrane region" description="Helical" evidence="1">
    <location>
        <begin position="42"/>
        <end position="57"/>
    </location>
</feature>
<feature type="transmembrane region" description="Helical" evidence="1">
    <location>
        <begin position="63"/>
        <end position="82"/>
    </location>
</feature>
<reference evidence="2" key="1">
    <citation type="submission" date="2023-06" db="EMBL/GenBank/DDBJ databases">
        <authorList>
            <consortium name="Lawrence Berkeley National Laboratory"/>
            <person name="Ahrendt S."/>
            <person name="Sahu N."/>
            <person name="Indic B."/>
            <person name="Wong-Bajracharya J."/>
            <person name="Merenyi Z."/>
            <person name="Ke H.-M."/>
            <person name="Monk M."/>
            <person name="Kocsube S."/>
            <person name="Drula E."/>
            <person name="Lipzen A."/>
            <person name="Balint B."/>
            <person name="Henrissat B."/>
            <person name="Andreopoulos B."/>
            <person name="Martin F.M."/>
            <person name="Harder C.B."/>
            <person name="Rigling D."/>
            <person name="Ford K.L."/>
            <person name="Foster G.D."/>
            <person name="Pangilinan J."/>
            <person name="Papanicolaou A."/>
            <person name="Barry K."/>
            <person name="LaButti K."/>
            <person name="Viragh M."/>
            <person name="Koriabine M."/>
            <person name="Yan M."/>
            <person name="Riley R."/>
            <person name="Champramary S."/>
            <person name="Plett K.L."/>
            <person name="Tsai I.J."/>
            <person name="Slot J."/>
            <person name="Sipos G."/>
            <person name="Plett J."/>
            <person name="Nagy L.G."/>
            <person name="Grigoriev I.V."/>
        </authorList>
    </citation>
    <scope>NUCLEOTIDE SEQUENCE</scope>
    <source>
        <strain evidence="2">CCBAS 213</strain>
    </source>
</reference>
<gene>
    <name evidence="2" type="ORF">EV420DRAFT_1480804</name>
</gene>
<sequence>MTIHEPEIRFSLHIALKSSTMQISSELDGINQTLFEADQKKLFYGITIFLTVVYYKHNPNDFWFFQYAVALLWIFDTLHVALTTHTLYFYLFKTSGNYIALFTIVWHLRQLQLLINMLIVTGVQTLAMVHSTFGEISRISKNKEAKRLNLFIGIGLYTIHDIYTLTSFVGISTIRVHDSHPAWRDVFLSAQGQVDGQLHQYIAWPDTLIFVAINFTLPKGSTRARLRRGLPEKNIMFKTKRQSVLLPLSPEAGLIQD</sequence>
<evidence type="ECO:0000313" key="3">
    <source>
        <dbReference type="Proteomes" id="UP001175211"/>
    </source>
</evidence>
<evidence type="ECO:0000313" key="2">
    <source>
        <dbReference type="EMBL" id="KAK0457332.1"/>
    </source>
</evidence>
<feature type="transmembrane region" description="Helical" evidence="1">
    <location>
        <begin position="148"/>
        <end position="171"/>
    </location>
</feature>
<keyword evidence="3" id="KW-1185">Reference proteome</keyword>